<comment type="caution">
    <text evidence="2">The sequence shown here is derived from an EMBL/GenBank/DDBJ whole genome shotgun (WGS) entry which is preliminary data.</text>
</comment>
<evidence type="ECO:0000313" key="3">
    <source>
        <dbReference type="Proteomes" id="UP000011613"/>
    </source>
</evidence>
<proteinExistence type="predicted"/>
<protein>
    <submittedName>
        <fullName evidence="2">Uncharacterized protein</fullName>
    </submittedName>
</protein>
<reference evidence="2 3" key="1">
    <citation type="journal article" date="2014" name="PLoS Genet.">
        <title>Phylogenetically driven sequencing of extremely halophilic archaea reveals strategies for static and dynamic osmo-response.</title>
        <authorList>
            <person name="Becker E.A."/>
            <person name="Seitzer P.M."/>
            <person name="Tritt A."/>
            <person name="Larsen D."/>
            <person name="Krusor M."/>
            <person name="Yao A.I."/>
            <person name="Wu D."/>
            <person name="Madern D."/>
            <person name="Eisen J.A."/>
            <person name="Darling A.E."/>
            <person name="Facciotti M.T."/>
        </authorList>
    </citation>
    <scope>NUCLEOTIDE SEQUENCE [LARGE SCALE GENOMIC DNA]</scope>
    <source>
        <strain evidence="2 3">SP2</strain>
    </source>
</reference>
<organism evidence="2 3">
    <name type="scientific">Natronobacterium gregoryi (strain ATCC 43098 / DSM 3393 / CCM 3738 / CIP 104747 / IAM 13177 / JCM 8860 / NBRC 102187 / NCIMB 2189 / SP2)</name>
    <dbReference type="NCBI Taxonomy" id="797304"/>
    <lineage>
        <taxon>Archaea</taxon>
        <taxon>Methanobacteriati</taxon>
        <taxon>Methanobacteriota</taxon>
        <taxon>Stenosarchaea group</taxon>
        <taxon>Halobacteria</taxon>
        <taxon>Halobacteriales</taxon>
        <taxon>Natrialbaceae</taxon>
        <taxon>Natronobacterium</taxon>
    </lineage>
</organism>
<dbReference type="EMBL" id="AOIC01000098">
    <property type="protein sequence ID" value="ELY65665.1"/>
    <property type="molecule type" value="Genomic_DNA"/>
</dbReference>
<evidence type="ECO:0000256" key="1">
    <source>
        <dbReference type="SAM" id="MobiDB-lite"/>
    </source>
</evidence>
<accession>L9XV74</accession>
<evidence type="ECO:0000313" key="2">
    <source>
        <dbReference type="EMBL" id="ELY65665.1"/>
    </source>
</evidence>
<sequence>MFCVRINETGEEVPVPLFSIGKRVTEFSFPVVRLNDDRELEPESSVVSTDTDDAGSDTEEPSAGRVAGV</sequence>
<feature type="region of interest" description="Disordered" evidence="1">
    <location>
        <begin position="38"/>
        <end position="69"/>
    </location>
</feature>
<dbReference type="Proteomes" id="UP000011613">
    <property type="component" value="Unassembled WGS sequence"/>
</dbReference>
<dbReference type="AlphaFoldDB" id="L9XV74"/>
<name>L9XV74_NATGS</name>
<gene>
    <name evidence="2" type="ORF">C490_13660</name>
</gene>
<feature type="compositionally biased region" description="Acidic residues" evidence="1">
    <location>
        <begin position="50"/>
        <end position="60"/>
    </location>
</feature>